<keyword evidence="10" id="KW-0804">Transcription</keyword>
<dbReference type="Pfam" id="PF02518">
    <property type="entry name" value="HATPase_c"/>
    <property type="match status" value="1"/>
</dbReference>
<evidence type="ECO:0000256" key="9">
    <source>
        <dbReference type="ARBA" id="ARBA00023015"/>
    </source>
</evidence>
<evidence type="ECO:0000256" key="7">
    <source>
        <dbReference type="ARBA" id="ARBA00022840"/>
    </source>
</evidence>
<keyword evidence="17" id="KW-1185">Reference proteome</keyword>
<dbReference type="InterPro" id="IPR018060">
    <property type="entry name" value="HTH_AraC"/>
</dbReference>
<dbReference type="FunFam" id="3.40.50.2300:FF:000138">
    <property type="entry name" value="Two-component system sensor histidine kinase/response regulator"/>
    <property type="match status" value="1"/>
</dbReference>
<dbReference type="Gene3D" id="3.40.50.2300">
    <property type="match status" value="1"/>
</dbReference>
<dbReference type="InterPro" id="IPR011006">
    <property type="entry name" value="CheY-like_superfamily"/>
</dbReference>
<keyword evidence="8" id="KW-0902">Two-component regulatory system</keyword>
<dbReference type="KEGG" id="psac:PSM36_0954"/>
<dbReference type="InterPro" id="IPR015943">
    <property type="entry name" value="WD40/YVTN_repeat-like_dom_sf"/>
</dbReference>
<protein>
    <recommendedName>
        <fullName evidence="2">histidine kinase</fullName>
        <ecNumber evidence="2">2.7.13.3</ecNumber>
    </recommendedName>
</protein>
<feature type="transmembrane region" description="Helical" evidence="12">
    <location>
        <begin position="38"/>
        <end position="56"/>
    </location>
</feature>
<keyword evidence="5" id="KW-0547">Nucleotide-binding</keyword>
<keyword evidence="12" id="KW-0472">Membrane</keyword>
<dbReference type="SUPFAM" id="SSF63829">
    <property type="entry name" value="Calcium-dependent phosphotriesterase"/>
    <property type="match status" value="3"/>
</dbReference>
<dbReference type="Gene3D" id="1.10.287.130">
    <property type="match status" value="1"/>
</dbReference>
<evidence type="ECO:0000256" key="12">
    <source>
        <dbReference type="SAM" id="Phobius"/>
    </source>
</evidence>
<dbReference type="Pfam" id="PF12833">
    <property type="entry name" value="HTH_18"/>
    <property type="match status" value="1"/>
</dbReference>
<dbReference type="InterPro" id="IPR013783">
    <property type="entry name" value="Ig-like_fold"/>
</dbReference>
<dbReference type="Pfam" id="PF07495">
    <property type="entry name" value="Y_Y_Y"/>
    <property type="match status" value="1"/>
</dbReference>
<dbReference type="PROSITE" id="PS50109">
    <property type="entry name" value="HIS_KIN"/>
    <property type="match status" value="1"/>
</dbReference>
<dbReference type="SMART" id="SM00387">
    <property type="entry name" value="HATPase_c"/>
    <property type="match status" value="1"/>
</dbReference>
<keyword evidence="12" id="KW-1133">Transmembrane helix</keyword>
<feature type="domain" description="Response regulatory" evidence="15">
    <location>
        <begin position="1151"/>
        <end position="1266"/>
    </location>
</feature>
<evidence type="ECO:0000256" key="5">
    <source>
        <dbReference type="ARBA" id="ARBA00022741"/>
    </source>
</evidence>
<dbReference type="InterPro" id="IPR004358">
    <property type="entry name" value="Sig_transdc_His_kin-like_C"/>
</dbReference>
<evidence type="ECO:0000259" key="14">
    <source>
        <dbReference type="PROSITE" id="PS50109"/>
    </source>
</evidence>
<evidence type="ECO:0000313" key="16">
    <source>
        <dbReference type="EMBL" id="SCD19780.1"/>
    </source>
</evidence>
<evidence type="ECO:0000256" key="8">
    <source>
        <dbReference type="ARBA" id="ARBA00023012"/>
    </source>
</evidence>
<dbReference type="GO" id="GO:0000155">
    <property type="term" value="F:phosphorelay sensor kinase activity"/>
    <property type="evidence" value="ECO:0007669"/>
    <property type="project" value="InterPro"/>
</dbReference>
<dbReference type="SMART" id="SM00388">
    <property type="entry name" value="HisKA"/>
    <property type="match status" value="1"/>
</dbReference>
<feature type="domain" description="Histidine kinase" evidence="14">
    <location>
        <begin position="893"/>
        <end position="1109"/>
    </location>
</feature>
<dbReference type="SMART" id="SM00342">
    <property type="entry name" value="HTH_ARAC"/>
    <property type="match status" value="1"/>
</dbReference>
<dbReference type="PRINTS" id="PR00344">
    <property type="entry name" value="BCTRLSENSOR"/>
</dbReference>
<dbReference type="FunFam" id="2.60.40.10:FF:000791">
    <property type="entry name" value="Two-component system sensor histidine kinase/response regulator"/>
    <property type="match status" value="1"/>
</dbReference>
<dbReference type="Pfam" id="PF00512">
    <property type="entry name" value="HisKA"/>
    <property type="match status" value="1"/>
</dbReference>
<name>A0A1R3SXW8_9BACT</name>
<evidence type="ECO:0000259" key="13">
    <source>
        <dbReference type="PROSITE" id="PS01124"/>
    </source>
</evidence>
<keyword evidence="9" id="KW-0805">Transcription regulation</keyword>
<dbReference type="PANTHER" id="PTHR43547">
    <property type="entry name" value="TWO-COMPONENT HISTIDINE KINASE"/>
    <property type="match status" value="1"/>
</dbReference>
<dbReference type="InterPro" id="IPR036890">
    <property type="entry name" value="HATPase_C_sf"/>
</dbReference>
<dbReference type="InterPro" id="IPR011110">
    <property type="entry name" value="Reg_prop"/>
</dbReference>
<keyword evidence="4" id="KW-0808">Transferase</keyword>
<dbReference type="InterPro" id="IPR003594">
    <property type="entry name" value="HATPase_dom"/>
</dbReference>
<dbReference type="InterPro" id="IPR009057">
    <property type="entry name" value="Homeodomain-like_sf"/>
</dbReference>
<dbReference type="CDD" id="cd00082">
    <property type="entry name" value="HisKA"/>
    <property type="match status" value="1"/>
</dbReference>
<evidence type="ECO:0000313" key="17">
    <source>
        <dbReference type="Proteomes" id="UP000187464"/>
    </source>
</evidence>
<evidence type="ECO:0000256" key="2">
    <source>
        <dbReference type="ARBA" id="ARBA00012438"/>
    </source>
</evidence>
<evidence type="ECO:0000256" key="11">
    <source>
        <dbReference type="PROSITE-ProRule" id="PRU00169"/>
    </source>
</evidence>
<dbReference type="SUPFAM" id="SSF46689">
    <property type="entry name" value="Homeodomain-like"/>
    <property type="match status" value="1"/>
</dbReference>
<dbReference type="STRING" id="1642647.PSM36_0954"/>
<dbReference type="Gene3D" id="3.30.565.10">
    <property type="entry name" value="Histidine kinase-like ATPase, C-terminal domain"/>
    <property type="match status" value="1"/>
</dbReference>
<dbReference type="InterPro" id="IPR005467">
    <property type="entry name" value="His_kinase_dom"/>
</dbReference>
<comment type="catalytic activity">
    <reaction evidence="1">
        <text>ATP + protein L-histidine = ADP + protein N-phospho-L-histidine.</text>
        <dbReference type="EC" id="2.7.13.3"/>
    </reaction>
</comment>
<gene>
    <name evidence="16" type="ORF">PSM36_0954</name>
</gene>
<dbReference type="InterPro" id="IPR036097">
    <property type="entry name" value="HisK_dim/P_sf"/>
</dbReference>
<dbReference type="InterPro" id="IPR011123">
    <property type="entry name" value="Y_Y_Y"/>
</dbReference>
<evidence type="ECO:0000259" key="15">
    <source>
        <dbReference type="PROSITE" id="PS50110"/>
    </source>
</evidence>
<evidence type="ECO:0000256" key="1">
    <source>
        <dbReference type="ARBA" id="ARBA00000085"/>
    </source>
</evidence>
<dbReference type="InterPro" id="IPR001789">
    <property type="entry name" value="Sig_transdc_resp-reg_receiver"/>
</dbReference>
<evidence type="ECO:0000256" key="4">
    <source>
        <dbReference type="ARBA" id="ARBA00022679"/>
    </source>
</evidence>
<dbReference type="Pfam" id="PF07494">
    <property type="entry name" value="Reg_prop"/>
    <property type="match status" value="6"/>
</dbReference>
<dbReference type="GO" id="GO:0043565">
    <property type="term" value="F:sequence-specific DNA binding"/>
    <property type="evidence" value="ECO:0007669"/>
    <property type="project" value="InterPro"/>
</dbReference>
<sequence>MRLSIAQVNLALHSTFAIFVKNLILMKKLSPDILPGHLTLLYAVFILLFGCTDFMYSQQSSVGLDFNILSTTDGFPTNEIQKVYQDREGFMWFATRNGLCRYDGYQITVYSSNHLKSPVLTSNNIYCLADDDHGNLWVGTYNGMNRFDKRSGTFEPVEIRNTSNKVVSCILVTQNNEVWIGLDDGLFRYDPRENTFTHHSLQRIGDITITGSVKSIIEDTSGEIWIGTWNSGLYRYSPSKNIFYAYPQLNQRNSAHAIYEDGRKNIWIGTWGEGLHLLENPRDMGNLRLKTYRHDTNDPESLSDNLVYDICEDIHTNTLWIGTRSGLSMLEYDNPSGFINWSTTHKTNKLPSNEVNSIIRDNKENIWIGTIGGGVLFINTEKSKFNFFGVDLPEIPTGAIRSVFLDNDDNMWMGVGTYGVVLHDKKSGKTISQLALPEFNGMGQITTYDIKQRNTGEILFGTYGGGLWVYEKGKPVKTYTEENCSFISDNRIRSIYIDRQQNCWLGTQYGLGVWLSDNTGVTFDEIIIDGKRLEPSSMIDIAEDDTGRIWVATIGNGIISVEGDPWRKEGLTFRNYTAENGKISAHTINVLHYDTFGRLWAGAENGRLYLYDKVSDSFIDKSPQFSILGTLISSIREDRQGNLWIGTSNGLARLSFNETAELTSYRVYTTADGLCDNFFISKSSCNHNGELFFGGYKGLVRFNPDNIEVEINPTPFYITDIRVLNTSFYNLDKEITGKISEKVPSFSDRITIPHKYNNFSIHFATLNYKNPELNRYAYKLAGFDPDWTYADSKQNVAYYNNLSPGQYVFQLRATTQNGVWNDEIKEMRINVLPPFWLSWWAFVIYFCTFVLIGYAIYRNILNRIHLRNQLRYKEIEQEKAEELNHAKLQFFTNITHEFLTPLTIISATVDELQQISPRNDDLYATMGQNINRLSRLLQQILEFRKAESGNLRLRVAYGNISEFIRNAIESFYPLIRKKKLHFSYVSDPENIQGLFDIDKLDKILYNLVSNAAKYVSEGGSIRVTLSYRDEEKDHILVSVKDDGAGISKEDQQTLFKRFYEGNYRRHKTTGTGIGLSLVKDLVNLYHGTIQVESEIGKGTEFTVILPIDVSCFEDSEIDTNKFETVREPTIVEAPAIAEENVPTTKKQKTSSILVVEDNAEILQLIHRLLNRDYHVLTATNGKEAMLILEHEKIDIIVSDIMMPEMDGVELCRSLKNNIEYSHIPIILLTAKTDEKDRADAYESGADAFISKPFNLNVLHARIKNLLKSRERIARDFKNQLVFELKDLEFTNLDEEFIRKAIDCVNRHLDNTEFDQQQFSEEMNVSKSTLYNKLKTLTGLNTSAFITNIRLKAACRIMDQNRNIRISDLAYAVGFNDPKYFSSCFKKEFNMRPSEYIERFSGTLGE</sequence>
<evidence type="ECO:0000256" key="10">
    <source>
        <dbReference type="ARBA" id="ARBA00023163"/>
    </source>
</evidence>
<dbReference type="PROSITE" id="PS01124">
    <property type="entry name" value="HTH_ARAC_FAMILY_2"/>
    <property type="match status" value="1"/>
</dbReference>
<dbReference type="GO" id="GO:0003700">
    <property type="term" value="F:DNA-binding transcription factor activity"/>
    <property type="evidence" value="ECO:0007669"/>
    <property type="project" value="InterPro"/>
</dbReference>
<keyword evidence="6" id="KW-0418">Kinase</keyword>
<dbReference type="Gene3D" id="2.60.40.10">
    <property type="entry name" value="Immunoglobulins"/>
    <property type="match status" value="1"/>
</dbReference>
<dbReference type="SUPFAM" id="SSF52172">
    <property type="entry name" value="CheY-like"/>
    <property type="match status" value="1"/>
</dbReference>
<keyword evidence="3 11" id="KW-0597">Phosphoprotein</keyword>
<proteinExistence type="predicted"/>
<dbReference type="SUPFAM" id="SSF55874">
    <property type="entry name" value="ATPase domain of HSP90 chaperone/DNA topoisomerase II/histidine kinase"/>
    <property type="match status" value="1"/>
</dbReference>
<dbReference type="PROSITE" id="PS50110">
    <property type="entry name" value="RESPONSE_REGULATORY"/>
    <property type="match status" value="1"/>
</dbReference>
<dbReference type="EC" id="2.7.13.3" evidence="2"/>
<keyword evidence="12" id="KW-0812">Transmembrane</keyword>
<evidence type="ECO:0000256" key="3">
    <source>
        <dbReference type="ARBA" id="ARBA00022553"/>
    </source>
</evidence>
<dbReference type="SMART" id="SM00448">
    <property type="entry name" value="REC"/>
    <property type="match status" value="1"/>
</dbReference>
<accession>A0A1R3SXW8</accession>
<dbReference type="EMBL" id="LT605205">
    <property type="protein sequence ID" value="SCD19780.1"/>
    <property type="molecule type" value="Genomic_DNA"/>
</dbReference>
<dbReference type="Proteomes" id="UP000187464">
    <property type="component" value="Chromosome I"/>
</dbReference>
<dbReference type="Gene3D" id="1.10.10.60">
    <property type="entry name" value="Homeodomain-like"/>
    <property type="match status" value="1"/>
</dbReference>
<feature type="domain" description="HTH araC/xylS-type" evidence="13">
    <location>
        <begin position="1298"/>
        <end position="1398"/>
    </location>
</feature>
<organism evidence="16 17">
    <name type="scientific">Proteiniphilum saccharofermentans</name>
    <dbReference type="NCBI Taxonomy" id="1642647"/>
    <lineage>
        <taxon>Bacteria</taxon>
        <taxon>Pseudomonadati</taxon>
        <taxon>Bacteroidota</taxon>
        <taxon>Bacteroidia</taxon>
        <taxon>Bacteroidales</taxon>
        <taxon>Dysgonomonadaceae</taxon>
        <taxon>Proteiniphilum</taxon>
    </lineage>
</organism>
<dbReference type="PANTHER" id="PTHR43547:SF2">
    <property type="entry name" value="HYBRID SIGNAL TRANSDUCTION HISTIDINE KINASE C"/>
    <property type="match status" value="1"/>
</dbReference>
<reference evidence="17" key="1">
    <citation type="submission" date="2016-08" db="EMBL/GenBank/DDBJ databases">
        <authorList>
            <person name="Wibberg D."/>
        </authorList>
    </citation>
    <scope>NUCLEOTIDE SEQUENCE [LARGE SCALE GENOMIC DNA]</scope>
</reference>
<keyword evidence="7" id="KW-0067">ATP-binding</keyword>
<dbReference type="FunFam" id="3.30.565.10:FF:000037">
    <property type="entry name" value="Hybrid sensor histidine kinase/response regulator"/>
    <property type="match status" value="1"/>
</dbReference>
<feature type="modified residue" description="4-aspartylphosphate" evidence="11">
    <location>
        <position position="1199"/>
    </location>
</feature>
<dbReference type="InterPro" id="IPR003661">
    <property type="entry name" value="HisK_dim/P_dom"/>
</dbReference>
<dbReference type="Pfam" id="PF00072">
    <property type="entry name" value="Response_reg"/>
    <property type="match status" value="1"/>
</dbReference>
<dbReference type="GO" id="GO:0005524">
    <property type="term" value="F:ATP binding"/>
    <property type="evidence" value="ECO:0007669"/>
    <property type="project" value="UniProtKB-KW"/>
</dbReference>
<dbReference type="SUPFAM" id="SSF47384">
    <property type="entry name" value="Homodimeric domain of signal transducing histidine kinase"/>
    <property type="match status" value="1"/>
</dbReference>
<dbReference type="Gene3D" id="2.130.10.10">
    <property type="entry name" value="YVTN repeat-like/Quinoprotein amine dehydrogenase"/>
    <property type="match status" value="3"/>
</dbReference>
<feature type="transmembrane region" description="Helical" evidence="12">
    <location>
        <begin position="836"/>
        <end position="857"/>
    </location>
</feature>
<evidence type="ECO:0000256" key="6">
    <source>
        <dbReference type="ARBA" id="ARBA00022777"/>
    </source>
</evidence>